<proteinExistence type="predicted"/>
<protein>
    <submittedName>
        <fullName evidence="1">Uncharacterized protein</fullName>
    </submittedName>
</protein>
<reference evidence="1 2" key="1">
    <citation type="journal article" date="2018" name="Science">
        <title>The opium poppy genome and morphinan production.</title>
        <authorList>
            <person name="Guo L."/>
            <person name="Winzer T."/>
            <person name="Yang X."/>
            <person name="Li Y."/>
            <person name="Ning Z."/>
            <person name="He Z."/>
            <person name="Teodor R."/>
            <person name="Lu Y."/>
            <person name="Bowser T.A."/>
            <person name="Graham I.A."/>
            <person name="Ye K."/>
        </authorList>
    </citation>
    <scope>NUCLEOTIDE SEQUENCE [LARGE SCALE GENOMIC DNA]</scope>
    <source>
        <strain evidence="2">cv. HN1</strain>
        <tissue evidence="1">Leaves</tissue>
    </source>
</reference>
<dbReference type="Gramene" id="RZC53844">
    <property type="protein sequence ID" value="RZC53844"/>
    <property type="gene ID" value="C5167_012694"/>
</dbReference>
<accession>A0A4Y7IY72</accession>
<evidence type="ECO:0000313" key="2">
    <source>
        <dbReference type="Proteomes" id="UP000316621"/>
    </source>
</evidence>
<dbReference type="AlphaFoldDB" id="A0A4Y7IY72"/>
<evidence type="ECO:0000313" key="1">
    <source>
        <dbReference type="EMBL" id="RZC53844.1"/>
    </source>
</evidence>
<sequence length="75" mass="8649">MGQWALKISTPLHTAIYRGYLLSNKALLKWDRVMAQGRDIPLMLQWSATRRIALEPKKSKTHRPCSMSRTGPTRK</sequence>
<keyword evidence="2" id="KW-1185">Reference proteome</keyword>
<dbReference type="Proteomes" id="UP000316621">
    <property type="component" value="Chromosome 3"/>
</dbReference>
<organism evidence="1 2">
    <name type="scientific">Papaver somniferum</name>
    <name type="common">Opium poppy</name>
    <dbReference type="NCBI Taxonomy" id="3469"/>
    <lineage>
        <taxon>Eukaryota</taxon>
        <taxon>Viridiplantae</taxon>
        <taxon>Streptophyta</taxon>
        <taxon>Embryophyta</taxon>
        <taxon>Tracheophyta</taxon>
        <taxon>Spermatophyta</taxon>
        <taxon>Magnoliopsida</taxon>
        <taxon>Ranunculales</taxon>
        <taxon>Papaveraceae</taxon>
        <taxon>Papaveroideae</taxon>
        <taxon>Papaver</taxon>
    </lineage>
</organism>
<gene>
    <name evidence="1" type="ORF">C5167_012694</name>
</gene>
<name>A0A4Y7IY72_PAPSO</name>
<dbReference type="EMBL" id="CM010717">
    <property type="protein sequence ID" value="RZC53844.1"/>
    <property type="molecule type" value="Genomic_DNA"/>
</dbReference>